<dbReference type="SUPFAM" id="SSF52540">
    <property type="entry name" value="P-loop containing nucleoside triphosphate hydrolases"/>
    <property type="match status" value="1"/>
</dbReference>
<dbReference type="InterPro" id="IPR003593">
    <property type="entry name" value="AAA+_ATPase"/>
</dbReference>
<dbReference type="PANTHER" id="PTHR37291:SF1">
    <property type="entry name" value="TYPE IV METHYL-DIRECTED RESTRICTION ENZYME ECOKMCRB SUBUNIT"/>
    <property type="match status" value="1"/>
</dbReference>
<comment type="caution">
    <text evidence="1">The sequence shown here is derived from an EMBL/GenBank/DDBJ whole genome shotgun (WGS) entry which is preliminary data.</text>
</comment>
<dbReference type="Gene3D" id="3.40.50.300">
    <property type="entry name" value="P-loop containing nucleotide triphosphate hydrolases"/>
    <property type="match status" value="2"/>
</dbReference>
<name>A0A4U4P8L5_ENTFL</name>
<dbReference type="EMBL" id="SIYF01000153">
    <property type="protein sequence ID" value="TKK87299.1"/>
    <property type="molecule type" value="Genomic_DNA"/>
</dbReference>
<proteinExistence type="predicted"/>
<evidence type="ECO:0000313" key="2">
    <source>
        <dbReference type="Proteomes" id="UP000305511"/>
    </source>
</evidence>
<gene>
    <name evidence="1" type="ORF">EY666_06850</name>
</gene>
<dbReference type="InterPro" id="IPR027417">
    <property type="entry name" value="P-loop_NTPase"/>
</dbReference>
<dbReference type="Proteomes" id="UP000305511">
    <property type="component" value="Unassembled WGS sequence"/>
</dbReference>
<dbReference type="PANTHER" id="PTHR37291">
    <property type="entry name" value="5-METHYLCYTOSINE-SPECIFIC RESTRICTION ENZYME B"/>
    <property type="match status" value="1"/>
</dbReference>
<accession>A0A4U4P8L5</accession>
<dbReference type="InterPro" id="IPR011704">
    <property type="entry name" value="ATPase_dyneun-rel_AAA"/>
</dbReference>
<organism evidence="1 2">
    <name type="scientific">Enterococcus faecalis</name>
    <name type="common">Streptococcus faecalis</name>
    <dbReference type="NCBI Taxonomy" id="1351"/>
    <lineage>
        <taxon>Bacteria</taxon>
        <taxon>Bacillati</taxon>
        <taxon>Bacillota</taxon>
        <taxon>Bacilli</taxon>
        <taxon>Lactobacillales</taxon>
        <taxon>Enterococcaceae</taxon>
        <taxon>Enterococcus</taxon>
    </lineage>
</organism>
<dbReference type="RefSeq" id="WP_014862228.1">
    <property type="nucleotide sequence ID" value="NZ_CP018004.2"/>
</dbReference>
<reference evidence="1 2" key="1">
    <citation type="submission" date="2019-02" db="EMBL/GenBank/DDBJ databases">
        <title>Bacteria dissemination in different level of health care in South Africa: the effectiveness of infections prevention and control.</title>
        <authorList>
            <person name="Shobo C."/>
            <person name="Amoako D.G."/>
            <person name="Allam M."/>
            <person name="Ismail A."/>
            <person name="Bester L.A."/>
            <person name="Essack S.Y."/>
        </authorList>
    </citation>
    <scope>NUCLEOTIDE SEQUENCE [LARGE SCALE GENOMIC DNA]</scope>
    <source>
        <strain evidence="1 2">2SIL2</strain>
    </source>
</reference>
<protein>
    <submittedName>
        <fullName evidence="1">ATPase</fullName>
    </submittedName>
</protein>
<evidence type="ECO:0000313" key="1">
    <source>
        <dbReference type="EMBL" id="TKK87299.1"/>
    </source>
</evidence>
<dbReference type="Pfam" id="PF07728">
    <property type="entry name" value="AAA_5"/>
    <property type="match status" value="1"/>
</dbReference>
<dbReference type="AlphaFoldDB" id="A0A4U4P8L5"/>
<dbReference type="GO" id="GO:0016887">
    <property type="term" value="F:ATP hydrolysis activity"/>
    <property type="evidence" value="ECO:0007669"/>
    <property type="project" value="InterPro"/>
</dbReference>
<sequence length="610" mass="71377">MINQKQKKFELVISSENVISTDERFTMNNLYIGDNYKPLDVYFQKANGKKIIRKREKKERNSSNQTLPRIACQVFESQLTRLSTDEKESFPICQYKWDSEIIRGIFPSVDVFKQHRNSIEYLIYNVSEEKKFVFYSWNIFSTILFVQECLKRFGKKDDKFVLIYQEKEQIENEQQIESIEVKQKSKDYHSSYSNALIESKNVIFRGAPGTGKSYLAKEIATDIISNGYFCDYTLLNDEQKKQIEFVQFHPSYDYSDFVEGLRPKPNEDGSMNFQLEDGIFTKFIKKAQKNFNNSKKNIELIAKQASALELLNDYLSDIEFGIEELNTTRGTKFYIMNVNETHIQISIPDNPTVKSLKLNKNELLEMLESGKNFNKVRDVTAFFNKQNGTQGYSYDLAIFRDLKARNFKAKKVVVEHEELKPFIFIIDEINRGEVSKIFGELFFAIDPGYRGSVGEVATQYANLHENPDEKFSIPDNVYIIGTMNDIDRSVDTFDFAMRRRFRFIEIRAEDRLEMLESLGEKLKKESIKRMESLNTAISEVAELNENYYIGASYFLKIKKISFDQLWTDYLSPLLQDYIRGIYDEERILKKFAQAYGYLSTIGDKNEHIDS</sequence>
<dbReference type="SMART" id="SM00382">
    <property type="entry name" value="AAA"/>
    <property type="match status" value="1"/>
</dbReference>
<dbReference type="InterPro" id="IPR052934">
    <property type="entry name" value="Methyl-DNA_Rec/Restrict_Enz"/>
</dbReference>
<dbReference type="GO" id="GO:0005524">
    <property type="term" value="F:ATP binding"/>
    <property type="evidence" value="ECO:0007669"/>
    <property type="project" value="InterPro"/>
</dbReference>